<dbReference type="WBParaSite" id="Gr19_v10_g5660.t1">
    <property type="protein sequence ID" value="Gr19_v10_g5660.t1"/>
    <property type="gene ID" value="Gr19_v10_g5660"/>
</dbReference>
<keyword evidence="2" id="KW-0732">Signal</keyword>
<organism evidence="3 4">
    <name type="scientific">Globodera rostochiensis</name>
    <name type="common">Golden nematode worm</name>
    <name type="synonym">Heterodera rostochiensis</name>
    <dbReference type="NCBI Taxonomy" id="31243"/>
    <lineage>
        <taxon>Eukaryota</taxon>
        <taxon>Metazoa</taxon>
        <taxon>Ecdysozoa</taxon>
        <taxon>Nematoda</taxon>
        <taxon>Chromadorea</taxon>
        <taxon>Rhabditida</taxon>
        <taxon>Tylenchina</taxon>
        <taxon>Tylenchomorpha</taxon>
        <taxon>Tylenchoidea</taxon>
        <taxon>Heteroderidae</taxon>
        <taxon>Heteroderinae</taxon>
        <taxon>Globodera</taxon>
    </lineage>
</organism>
<feature type="signal peptide" evidence="2">
    <location>
        <begin position="1"/>
        <end position="20"/>
    </location>
</feature>
<keyword evidence="3" id="KW-1185">Reference proteome</keyword>
<proteinExistence type="predicted"/>
<sequence length="152" mass="17373">MKTLLTLLCSLLMCLTLLEGIICRWGTSLKDRPPKNKTEDCGQAEENHCFWDDSCTKFMKGVIKGEDQSEWVCTCCVGERGYSMTNYDTNRSTCPQKTFSAEFLPFLDPDYDQKNWAPAALNSFTMMIMIGMTNFCAIIFIGHQSLDRFMKL</sequence>
<evidence type="ECO:0000256" key="1">
    <source>
        <dbReference type="SAM" id="Phobius"/>
    </source>
</evidence>
<feature type="chain" id="PRO_5037631808" evidence="2">
    <location>
        <begin position="21"/>
        <end position="152"/>
    </location>
</feature>
<keyword evidence="1" id="KW-1133">Transmembrane helix</keyword>
<evidence type="ECO:0000313" key="4">
    <source>
        <dbReference type="WBParaSite" id="Gr19_v10_g5660.t1"/>
    </source>
</evidence>
<reference evidence="4" key="1">
    <citation type="submission" date="2022-11" db="UniProtKB">
        <authorList>
            <consortium name="WormBaseParasite"/>
        </authorList>
    </citation>
    <scope>IDENTIFICATION</scope>
</reference>
<dbReference type="AlphaFoldDB" id="A0A914I168"/>
<evidence type="ECO:0000256" key="2">
    <source>
        <dbReference type="SAM" id="SignalP"/>
    </source>
</evidence>
<accession>A0A914I168</accession>
<keyword evidence="1" id="KW-0472">Membrane</keyword>
<dbReference type="Proteomes" id="UP000887572">
    <property type="component" value="Unplaced"/>
</dbReference>
<keyword evidence="1" id="KW-0812">Transmembrane</keyword>
<name>A0A914I168_GLORO</name>
<evidence type="ECO:0000313" key="3">
    <source>
        <dbReference type="Proteomes" id="UP000887572"/>
    </source>
</evidence>
<feature type="transmembrane region" description="Helical" evidence="1">
    <location>
        <begin position="119"/>
        <end position="142"/>
    </location>
</feature>
<protein>
    <submittedName>
        <fullName evidence="4">Uncharacterized protein</fullName>
    </submittedName>
</protein>